<name>A0ABV8B813_9BACI</name>
<dbReference type="Pfam" id="PF04389">
    <property type="entry name" value="Peptidase_M28"/>
    <property type="match status" value="1"/>
</dbReference>
<proteinExistence type="predicted"/>
<keyword evidence="3" id="KW-0378">Hydrolase</keyword>
<evidence type="ECO:0000313" key="5">
    <source>
        <dbReference type="EMBL" id="MFC3885526.1"/>
    </source>
</evidence>
<feature type="domain" description="Peptidase M28" evidence="4">
    <location>
        <begin position="251"/>
        <end position="416"/>
    </location>
</feature>
<dbReference type="PANTHER" id="PTHR42994">
    <property type="entry name" value="PEPTIDASE T"/>
    <property type="match status" value="1"/>
</dbReference>
<dbReference type="InterPro" id="IPR007484">
    <property type="entry name" value="Peptidase_M28"/>
</dbReference>
<dbReference type="Gene3D" id="3.40.630.10">
    <property type="entry name" value="Zn peptidases"/>
    <property type="match status" value="1"/>
</dbReference>
<comment type="cofactor">
    <cofactor evidence="1">
        <name>Zn(2+)</name>
        <dbReference type="ChEBI" id="CHEBI:29105"/>
    </cofactor>
</comment>
<reference evidence="6" key="1">
    <citation type="journal article" date="2019" name="Int. J. Syst. Evol. Microbiol.">
        <title>The Global Catalogue of Microorganisms (GCM) 10K type strain sequencing project: providing services to taxonomists for standard genome sequencing and annotation.</title>
        <authorList>
            <consortium name="The Broad Institute Genomics Platform"/>
            <consortium name="The Broad Institute Genome Sequencing Center for Infectious Disease"/>
            <person name="Wu L."/>
            <person name="Ma J."/>
        </authorList>
    </citation>
    <scope>NUCLEOTIDE SEQUENCE [LARGE SCALE GENOMIC DNA]</scope>
    <source>
        <strain evidence="6">CCUG 61889</strain>
    </source>
</reference>
<sequence length="465" mass="52660">MKTWNQLFVRHGWELEKKEESVFVCKTETVENMDFLLESLDKAGASYSYGDDMLMLHSVPVPEKKWIEVVDFKHRGRGEGLWFRPGEEEPKLRELDTYISGIVRQLNRLGFYTMGSCDGHERRDAHVSIKKGKDIEQLVQMLLALGMRRVYCREGSESYHVSFPLKRNELLDIAEKMSLVEESWLEKGHDYIKERMFYHLLEQLLSIPGESGKEGKVREFVKEKLTPFVDCITVDRNGNLLAEKTYRAGHGPTILLNAHLDTVQELESNRVIKKEGAVWSSSNGILGADDRAGVAVLLHIAEHLMHSSSFSGKVKFIFTVEEECGLIGARHVDDYFLWGTDAAIVVDRRGAGDIVVSCGGYIPFCHEAYGKFIEDTAKAEGLSGWHCTNGGSSDTRIWASHGIQSVNLSAGYGNEHTENEFLDVEACYNVTKLIKGVFGRARELRSVLQEIERKKVVRLIIRKAQ</sequence>
<dbReference type="Proteomes" id="UP001595752">
    <property type="component" value="Unassembled WGS sequence"/>
</dbReference>
<protein>
    <submittedName>
        <fullName evidence="5">M20/M25/M40 family metallo-hydrolase</fullName>
    </submittedName>
</protein>
<dbReference type="RefSeq" id="WP_377917941.1">
    <property type="nucleotide sequence ID" value="NZ_JBHRZT010000072.1"/>
</dbReference>
<keyword evidence="6" id="KW-1185">Reference proteome</keyword>
<organism evidence="5 6">
    <name type="scientific">Bacillus songklensis</name>
    <dbReference type="NCBI Taxonomy" id="1069116"/>
    <lineage>
        <taxon>Bacteria</taxon>
        <taxon>Bacillati</taxon>
        <taxon>Bacillota</taxon>
        <taxon>Bacilli</taxon>
        <taxon>Bacillales</taxon>
        <taxon>Bacillaceae</taxon>
        <taxon>Bacillus</taxon>
    </lineage>
</organism>
<dbReference type="EMBL" id="JBHRZT010000072">
    <property type="protein sequence ID" value="MFC3885526.1"/>
    <property type="molecule type" value="Genomic_DNA"/>
</dbReference>
<dbReference type="PANTHER" id="PTHR42994:SF2">
    <property type="entry name" value="PEPTIDASE"/>
    <property type="match status" value="1"/>
</dbReference>
<gene>
    <name evidence="5" type="ORF">ACFOU2_19435</name>
</gene>
<comment type="caution">
    <text evidence="5">The sequence shown here is derived from an EMBL/GenBank/DDBJ whole genome shotgun (WGS) entry which is preliminary data.</text>
</comment>
<keyword evidence="2" id="KW-0479">Metal-binding</keyword>
<evidence type="ECO:0000313" key="6">
    <source>
        <dbReference type="Proteomes" id="UP001595752"/>
    </source>
</evidence>
<accession>A0ABV8B813</accession>
<evidence type="ECO:0000256" key="2">
    <source>
        <dbReference type="ARBA" id="ARBA00022723"/>
    </source>
</evidence>
<dbReference type="SUPFAM" id="SSF53187">
    <property type="entry name" value="Zn-dependent exopeptidases"/>
    <property type="match status" value="1"/>
</dbReference>
<evidence type="ECO:0000256" key="3">
    <source>
        <dbReference type="ARBA" id="ARBA00022801"/>
    </source>
</evidence>
<dbReference type="InterPro" id="IPR001261">
    <property type="entry name" value="ArgE/DapE_CS"/>
</dbReference>
<dbReference type="PROSITE" id="PS00758">
    <property type="entry name" value="ARGE_DAPE_CPG2_1"/>
    <property type="match status" value="1"/>
</dbReference>
<evidence type="ECO:0000259" key="4">
    <source>
        <dbReference type="Pfam" id="PF04389"/>
    </source>
</evidence>
<evidence type="ECO:0000256" key="1">
    <source>
        <dbReference type="ARBA" id="ARBA00001947"/>
    </source>
</evidence>